<keyword evidence="3" id="KW-1185">Reference proteome</keyword>
<evidence type="ECO:0008006" key="4">
    <source>
        <dbReference type="Google" id="ProtNLM"/>
    </source>
</evidence>
<organism evidence="2 3">
    <name type="scientific">Nonomuraea solani</name>
    <dbReference type="NCBI Taxonomy" id="1144553"/>
    <lineage>
        <taxon>Bacteria</taxon>
        <taxon>Bacillati</taxon>
        <taxon>Actinomycetota</taxon>
        <taxon>Actinomycetes</taxon>
        <taxon>Streptosporangiales</taxon>
        <taxon>Streptosporangiaceae</taxon>
        <taxon>Nonomuraea</taxon>
    </lineage>
</organism>
<evidence type="ECO:0000313" key="3">
    <source>
        <dbReference type="Proteomes" id="UP000236732"/>
    </source>
</evidence>
<gene>
    <name evidence="2" type="ORF">SAMN05444920_107296</name>
</gene>
<name>A0A1H6E1S4_9ACTN</name>
<reference evidence="2 3" key="1">
    <citation type="submission" date="2016-10" db="EMBL/GenBank/DDBJ databases">
        <authorList>
            <person name="de Groot N.N."/>
        </authorList>
    </citation>
    <scope>NUCLEOTIDE SEQUENCE [LARGE SCALE GENOMIC DNA]</scope>
    <source>
        <strain evidence="2 3">CGMCC 4.7037</strain>
    </source>
</reference>
<keyword evidence="1" id="KW-0732">Signal</keyword>
<accession>A0A1H6E1S4</accession>
<feature type="signal peptide" evidence="1">
    <location>
        <begin position="1"/>
        <end position="27"/>
    </location>
</feature>
<protein>
    <recommendedName>
        <fullName evidence="4">ATP-dependent RNA helicase A</fullName>
    </recommendedName>
</protein>
<dbReference type="AlphaFoldDB" id="A0A1H6E1S4"/>
<proteinExistence type="predicted"/>
<dbReference type="OrthoDB" id="3544529at2"/>
<evidence type="ECO:0000313" key="2">
    <source>
        <dbReference type="EMBL" id="SEG91560.1"/>
    </source>
</evidence>
<evidence type="ECO:0000256" key="1">
    <source>
        <dbReference type="SAM" id="SignalP"/>
    </source>
</evidence>
<dbReference type="EMBL" id="FNVT01000007">
    <property type="protein sequence ID" value="SEG91560.1"/>
    <property type="molecule type" value="Genomic_DNA"/>
</dbReference>
<feature type="chain" id="PRO_5009296420" description="ATP-dependent RNA helicase A" evidence="1">
    <location>
        <begin position="28"/>
        <end position="176"/>
    </location>
</feature>
<sequence length="176" mass="18708">MKVKLIAAGGVLVTAATVIAMATPASADPVVCDLSVGDSTHSLRIDGWGVYAGRRDADACEGRHTYNRDHGDHDNGGNWDNGDRGWNGGNWGNGGWNGGGWNGGDRGWNGGGWDNSGWDNSGWGNGHDRGHQTTWAWPSRHWGSGSWSDTGWGTRGGWGERGLVGYGWPGAWAGRY</sequence>
<dbReference type="Proteomes" id="UP000236732">
    <property type="component" value="Unassembled WGS sequence"/>
</dbReference>
<dbReference type="RefSeq" id="WP_146103795.1">
    <property type="nucleotide sequence ID" value="NZ_FNVT01000007.1"/>
</dbReference>